<evidence type="ECO:0000256" key="2">
    <source>
        <dbReference type="SAM" id="SignalP"/>
    </source>
</evidence>
<feature type="signal peptide" evidence="2">
    <location>
        <begin position="1"/>
        <end position="22"/>
    </location>
</feature>
<feature type="domain" description="Peptidase S74" evidence="3">
    <location>
        <begin position="346"/>
        <end position="440"/>
    </location>
</feature>
<dbReference type="Pfam" id="PF13884">
    <property type="entry name" value="Peptidase_S74"/>
    <property type="match status" value="1"/>
</dbReference>
<evidence type="ECO:0000256" key="1">
    <source>
        <dbReference type="SAM" id="Coils"/>
    </source>
</evidence>
<keyword evidence="5" id="KW-1185">Reference proteome</keyword>
<dbReference type="KEGG" id="smai:EXU30_03470"/>
<accession>A0A411PE97</accession>
<dbReference type="PROSITE" id="PS51688">
    <property type="entry name" value="ICA"/>
    <property type="match status" value="1"/>
</dbReference>
<dbReference type="RefSeq" id="WP_130597835.1">
    <property type="nucleotide sequence ID" value="NZ_CP036200.1"/>
</dbReference>
<evidence type="ECO:0000313" key="4">
    <source>
        <dbReference type="EMBL" id="QBF81861.1"/>
    </source>
</evidence>
<proteinExistence type="predicted"/>
<evidence type="ECO:0000259" key="3">
    <source>
        <dbReference type="PROSITE" id="PS51688"/>
    </source>
</evidence>
<keyword evidence="1" id="KW-0175">Coiled coil</keyword>
<dbReference type="InterPro" id="IPR030392">
    <property type="entry name" value="S74_ICA"/>
</dbReference>
<feature type="coiled-coil region" evidence="1">
    <location>
        <begin position="419"/>
        <end position="446"/>
    </location>
</feature>
<evidence type="ECO:0000313" key="5">
    <source>
        <dbReference type="Proteomes" id="UP000291106"/>
    </source>
</evidence>
<dbReference type="OrthoDB" id="4463518at2"/>
<gene>
    <name evidence="4" type="ORF">EXU30_03470</name>
</gene>
<reference evidence="4 5" key="1">
    <citation type="submission" date="2019-02" db="EMBL/GenBank/DDBJ databases">
        <title>Shewanella sp. D4-2 isolated from Dokdo Island.</title>
        <authorList>
            <person name="Baek K."/>
        </authorList>
    </citation>
    <scope>NUCLEOTIDE SEQUENCE [LARGE SCALE GENOMIC DNA]</scope>
    <source>
        <strain evidence="4 5">D4-2</strain>
    </source>
</reference>
<dbReference type="AlphaFoldDB" id="A0A411PE97"/>
<name>A0A411PE97_9GAMM</name>
<protein>
    <submittedName>
        <fullName evidence="4">Tail fiber domain-containing protein</fullName>
    </submittedName>
</protein>
<dbReference type="Proteomes" id="UP000291106">
    <property type="component" value="Chromosome"/>
</dbReference>
<feature type="chain" id="PRO_5019540387" evidence="2">
    <location>
        <begin position="23"/>
        <end position="448"/>
    </location>
</feature>
<organism evidence="4 5">
    <name type="scientific">Shewanella maritima</name>
    <dbReference type="NCBI Taxonomy" id="2520507"/>
    <lineage>
        <taxon>Bacteria</taxon>
        <taxon>Pseudomonadati</taxon>
        <taxon>Pseudomonadota</taxon>
        <taxon>Gammaproteobacteria</taxon>
        <taxon>Alteromonadales</taxon>
        <taxon>Shewanellaceae</taxon>
        <taxon>Shewanella</taxon>
    </lineage>
</organism>
<sequence>MNTLVKTSLAAALAVVANNAIADQVFNDDLIVTSSACIGQDCVNGESFGFDTIRLKENNLRIKFQDTSNSASFPSNDWQLTANDSSNGGLNKFSIDDIDGGKTPFTIEAGAQSHAIYVDDGGRVGLGTSTPVVELQVVDGDSPTLRLEQDGSSGFTAQTWDIAGNETNFFVRDVTNGSKLPFKIKPNAPTNSLFVDSNGDIGLGTQSPKADLHVLTDNTNSFLVGANETDYNLIVKNDGVTHLQSDYIDTDSTSCGGLDCGRFTAIATIEENNSATTGRTLLALKNNAPGWISMEDTTQNNKWILSNGGGSFSVVLLDQNTNTMSVPFKIANNGDVTVSGVVNESSSKLLKENISEVDYNDILSSIDKLAISSWSYIKDKGSVKHIGPMAQDFFNAFNLGASDKHLSSVDTSGVSLAAVKALYKISQEKDKKIEELESRLAKLEAAKR</sequence>
<keyword evidence="2" id="KW-0732">Signal</keyword>
<dbReference type="EMBL" id="CP036200">
    <property type="protein sequence ID" value="QBF81861.1"/>
    <property type="molecule type" value="Genomic_DNA"/>
</dbReference>